<evidence type="ECO:0000313" key="9">
    <source>
        <dbReference type="Proteomes" id="UP000684084"/>
    </source>
</evidence>
<feature type="domain" description="Tyrosine-protein phosphatase" evidence="6">
    <location>
        <begin position="107"/>
        <end position="261"/>
    </location>
</feature>
<feature type="domain" description="Tyrosine specific protein phosphatases" evidence="7">
    <location>
        <begin position="182"/>
        <end position="239"/>
    </location>
</feature>
<reference evidence="8" key="1">
    <citation type="submission" date="2020-05" db="EMBL/GenBank/DDBJ databases">
        <authorList>
            <person name="Rincon C."/>
            <person name="Sanders R I."/>
            <person name="Robbins C."/>
            <person name="Chaturvedi A."/>
        </authorList>
    </citation>
    <scope>NUCLEOTIDE SEQUENCE</scope>
    <source>
        <strain evidence="8">CHB12</strain>
    </source>
</reference>
<dbReference type="Pfam" id="PF00782">
    <property type="entry name" value="DSPc"/>
    <property type="match status" value="1"/>
</dbReference>
<dbReference type="InterPro" id="IPR020422">
    <property type="entry name" value="TYR_PHOSPHATASE_DUAL_dom"/>
</dbReference>
<dbReference type="AlphaFoldDB" id="A0A915ZCM7"/>
<dbReference type="SMART" id="SM00195">
    <property type="entry name" value="DSPc"/>
    <property type="match status" value="1"/>
</dbReference>
<keyword evidence="5" id="KW-0472">Membrane</keyword>
<evidence type="ECO:0000259" key="7">
    <source>
        <dbReference type="PROSITE" id="PS50056"/>
    </source>
</evidence>
<comment type="caution">
    <text evidence="8">The sequence shown here is derived from an EMBL/GenBank/DDBJ whole genome shotgun (WGS) entry which is preliminary data.</text>
</comment>
<evidence type="ECO:0000313" key="8">
    <source>
        <dbReference type="EMBL" id="CAB5371575.1"/>
    </source>
</evidence>
<dbReference type="PROSITE" id="PS50056">
    <property type="entry name" value="TYR_PHOSPHATASE_2"/>
    <property type="match status" value="1"/>
</dbReference>
<dbReference type="GO" id="GO:0033550">
    <property type="term" value="F:MAP kinase tyrosine phosphatase activity"/>
    <property type="evidence" value="ECO:0007669"/>
    <property type="project" value="TreeGrafter"/>
</dbReference>
<keyword evidence="3" id="KW-0378">Hydrolase</keyword>
<dbReference type="EMBL" id="CAGKOT010000029">
    <property type="protein sequence ID" value="CAB5371575.1"/>
    <property type="molecule type" value="Genomic_DNA"/>
</dbReference>
<evidence type="ECO:0000256" key="3">
    <source>
        <dbReference type="ARBA" id="ARBA00022801"/>
    </source>
</evidence>
<sequence length="388" mass="43821">MTLLSISKISDDQTNALEVQSVTEVYTSFFTIIIFSVFFISFLTITNMNTQFITVGDIRLSILPIKDRAMLYQDQFVGGVKVPHFKTSTRETSLSVVAIELANKADKPTEIIEDFLYISDAVTAANSRLLAENKISHIVNISPCINFFGPSRITYCISQKYPDWKPKYLRLYVSDDPKGKISKFFEVSNAFIHEANQEGGRVLIHCWAGVSRSATLVLAYLLKQGLTYLDAFNHLKKRRSIIEPNSGFCLQLTKYEIELLKAQGIPINGNTGTKRKYNEYAFVFQIVLIIEVHRNTDDLDSTSAPSRPGSRDLNILASLHLINAFASPTLPLCFNNMDTIFQLTIWLCANPNVLQFANDIYSFINANVTRKWATDYAIKFSKSNNIND</sequence>
<dbReference type="GO" id="GO:0005737">
    <property type="term" value="C:cytoplasm"/>
    <property type="evidence" value="ECO:0007669"/>
    <property type="project" value="TreeGrafter"/>
</dbReference>
<dbReference type="InterPro" id="IPR000387">
    <property type="entry name" value="Tyr_Pase_dom"/>
</dbReference>
<dbReference type="VEuPathDB" id="FungiDB:RhiirFUN_022337"/>
<dbReference type="InterPro" id="IPR000340">
    <property type="entry name" value="Dual-sp_phosphatase_cat-dom"/>
</dbReference>
<evidence type="ECO:0000256" key="5">
    <source>
        <dbReference type="SAM" id="Phobius"/>
    </source>
</evidence>
<dbReference type="PANTHER" id="PTHR10159">
    <property type="entry name" value="DUAL SPECIFICITY PROTEIN PHOSPHATASE"/>
    <property type="match status" value="1"/>
</dbReference>
<evidence type="ECO:0000256" key="1">
    <source>
        <dbReference type="ARBA" id="ARBA00008601"/>
    </source>
</evidence>
<dbReference type="PROSITE" id="PS00383">
    <property type="entry name" value="TYR_PHOSPHATASE_1"/>
    <property type="match status" value="1"/>
</dbReference>
<dbReference type="GO" id="GO:0043409">
    <property type="term" value="P:negative regulation of MAPK cascade"/>
    <property type="evidence" value="ECO:0007669"/>
    <property type="project" value="TreeGrafter"/>
</dbReference>
<feature type="transmembrane region" description="Helical" evidence="5">
    <location>
        <begin position="25"/>
        <end position="45"/>
    </location>
</feature>
<name>A0A915ZCM7_9GLOM</name>
<dbReference type="EC" id="3.1.3.48" evidence="2"/>
<dbReference type="PANTHER" id="PTHR10159:SF519">
    <property type="entry name" value="DUAL SPECIFICITY PROTEIN PHOSPHATASE MPK3"/>
    <property type="match status" value="1"/>
</dbReference>
<protein>
    <recommendedName>
        <fullName evidence="2">protein-tyrosine-phosphatase</fullName>
        <ecNumber evidence="2">3.1.3.48</ecNumber>
    </recommendedName>
</protein>
<dbReference type="PROSITE" id="PS50054">
    <property type="entry name" value="TYR_PHOSPHATASE_DUAL"/>
    <property type="match status" value="1"/>
</dbReference>
<dbReference type="GO" id="GO:0017017">
    <property type="term" value="F:MAP kinase tyrosine/serine/threonine phosphatase activity"/>
    <property type="evidence" value="ECO:0007669"/>
    <property type="project" value="TreeGrafter"/>
</dbReference>
<evidence type="ECO:0000259" key="6">
    <source>
        <dbReference type="PROSITE" id="PS50054"/>
    </source>
</evidence>
<comment type="similarity">
    <text evidence="1">Belongs to the protein-tyrosine phosphatase family. Non-receptor class dual specificity subfamily.</text>
</comment>
<dbReference type="GO" id="GO:0008330">
    <property type="term" value="F:protein tyrosine/threonine phosphatase activity"/>
    <property type="evidence" value="ECO:0007669"/>
    <property type="project" value="TreeGrafter"/>
</dbReference>
<dbReference type="CDD" id="cd14498">
    <property type="entry name" value="DSP"/>
    <property type="match status" value="1"/>
</dbReference>
<keyword evidence="4" id="KW-0904">Protein phosphatase</keyword>
<keyword evidence="5" id="KW-0812">Transmembrane</keyword>
<proteinExistence type="inferred from homology"/>
<gene>
    <name evidence="8" type="ORF">CHRIB12_LOCUS13156</name>
</gene>
<dbReference type="OrthoDB" id="10252009at2759"/>
<accession>A0A915ZCM7</accession>
<dbReference type="Proteomes" id="UP000684084">
    <property type="component" value="Unassembled WGS sequence"/>
</dbReference>
<keyword evidence="5" id="KW-1133">Transmembrane helix</keyword>
<evidence type="ECO:0000256" key="4">
    <source>
        <dbReference type="ARBA" id="ARBA00022912"/>
    </source>
</evidence>
<evidence type="ECO:0000256" key="2">
    <source>
        <dbReference type="ARBA" id="ARBA00013064"/>
    </source>
</evidence>
<organism evidence="8 9">
    <name type="scientific">Rhizophagus irregularis</name>
    <dbReference type="NCBI Taxonomy" id="588596"/>
    <lineage>
        <taxon>Eukaryota</taxon>
        <taxon>Fungi</taxon>
        <taxon>Fungi incertae sedis</taxon>
        <taxon>Mucoromycota</taxon>
        <taxon>Glomeromycotina</taxon>
        <taxon>Glomeromycetes</taxon>
        <taxon>Glomerales</taxon>
        <taxon>Glomeraceae</taxon>
        <taxon>Rhizophagus</taxon>
    </lineage>
</organism>
<dbReference type="InterPro" id="IPR016130">
    <property type="entry name" value="Tyr_Pase_AS"/>
</dbReference>